<name>A0ABU2C1T6_9ACTN</name>
<protein>
    <submittedName>
        <fullName evidence="5">Arc/MetJ family transcription regulator</fullName>
    </submittedName>
</protein>
<evidence type="ECO:0000259" key="4">
    <source>
        <dbReference type="Pfam" id="PF14257"/>
    </source>
</evidence>
<feature type="signal peptide" evidence="3">
    <location>
        <begin position="1"/>
        <end position="19"/>
    </location>
</feature>
<keyword evidence="2" id="KW-1133">Transmembrane helix</keyword>
<sequence length="322" mass="34131">MPSLPTSLLAAVAVTAVLAGCSSGGSNDSGGSGSSGGSAAGPVATGALPEAAVADRPQDVGRLADTSLRTSARQTGKVSTRLPDTTFLGRDVIATAQVTVRTTDVTRAREQVGDLLRRYVGYVAQERTERNRKGETVRSVLQLRVPTERFDQALDDLEQLAPQVDVDRSTEDVTQKVIDVASRIRTQEISLGRLRGFLDKARTVDGIVRLESEIARREGDLGSLRAQQRQLADLTAESTITVHLEHVAKPKAHTGPEKAATGFVAGLSTGWGAFTTAVVGLSQGVGVVLPFAVVLALLGLPLLRWVHRRRRTRPAPLPEPAA</sequence>
<evidence type="ECO:0000313" key="6">
    <source>
        <dbReference type="Proteomes" id="UP001183648"/>
    </source>
</evidence>
<dbReference type="InterPro" id="IPR025645">
    <property type="entry name" value="DUF4349"/>
</dbReference>
<gene>
    <name evidence="5" type="ORF">J2S63_004187</name>
</gene>
<keyword evidence="6" id="KW-1185">Reference proteome</keyword>
<evidence type="ECO:0000256" key="2">
    <source>
        <dbReference type="SAM" id="Phobius"/>
    </source>
</evidence>
<keyword evidence="3" id="KW-0732">Signal</keyword>
<keyword evidence="2" id="KW-0812">Transmembrane</keyword>
<feature type="transmembrane region" description="Helical" evidence="2">
    <location>
        <begin position="284"/>
        <end position="303"/>
    </location>
</feature>
<dbReference type="Pfam" id="PF14257">
    <property type="entry name" value="DUF4349"/>
    <property type="match status" value="1"/>
</dbReference>
<evidence type="ECO:0000256" key="3">
    <source>
        <dbReference type="SAM" id="SignalP"/>
    </source>
</evidence>
<feature type="region of interest" description="Disordered" evidence="1">
    <location>
        <begin position="23"/>
        <end position="44"/>
    </location>
</feature>
<feature type="compositionally biased region" description="Gly residues" evidence="1">
    <location>
        <begin position="27"/>
        <end position="39"/>
    </location>
</feature>
<comment type="caution">
    <text evidence="5">The sequence shown here is derived from an EMBL/GenBank/DDBJ whole genome shotgun (WGS) entry which is preliminary data.</text>
</comment>
<keyword evidence="2" id="KW-0472">Membrane</keyword>
<feature type="chain" id="PRO_5046314664" evidence="3">
    <location>
        <begin position="20"/>
        <end position="322"/>
    </location>
</feature>
<evidence type="ECO:0000313" key="5">
    <source>
        <dbReference type="EMBL" id="MDR7364634.1"/>
    </source>
</evidence>
<organism evidence="5 6">
    <name type="scientific">Nocardioides marmoribigeumensis</name>
    <dbReference type="NCBI Taxonomy" id="433649"/>
    <lineage>
        <taxon>Bacteria</taxon>
        <taxon>Bacillati</taxon>
        <taxon>Actinomycetota</taxon>
        <taxon>Actinomycetes</taxon>
        <taxon>Propionibacteriales</taxon>
        <taxon>Nocardioidaceae</taxon>
        <taxon>Nocardioides</taxon>
    </lineage>
</organism>
<feature type="domain" description="DUF4349" evidence="4">
    <location>
        <begin position="90"/>
        <end position="301"/>
    </location>
</feature>
<dbReference type="EMBL" id="JAVDYG010000001">
    <property type="protein sequence ID" value="MDR7364634.1"/>
    <property type="molecule type" value="Genomic_DNA"/>
</dbReference>
<dbReference type="RefSeq" id="WP_310306471.1">
    <property type="nucleotide sequence ID" value="NZ_BAAAPS010000006.1"/>
</dbReference>
<accession>A0ABU2C1T6</accession>
<reference evidence="5 6" key="1">
    <citation type="submission" date="2023-07" db="EMBL/GenBank/DDBJ databases">
        <title>Sequencing the genomes of 1000 actinobacteria strains.</title>
        <authorList>
            <person name="Klenk H.-P."/>
        </authorList>
    </citation>
    <scope>NUCLEOTIDE SEQUENCE [LARGE SCALE GENOMIC DNA]</scope>
    <source>
        <strain evidence="5 6">DSM 19426</strain>
    </source>
</reference>
<proteinExistence type="predicted"/>
<evidence type="ECO:0000256" key="1">
    <source>
        <dbReference type="SAM" id="MobiDB-lite"/>
    </source>
</evidence>
<dbReference type="Proteomes" id="UP001183648">
    <property type="component" value="Unassembled WGS sequence"/>
</dbReference>